<evidence type="ECO:0000259" key="1">
    <source>
        <dbReference type="Pfam" id="PF13649"/>
    </source>
</evidence>
<accession>T1AJ40</accession>
<dbReference type="EMBL" id="AUZX01011746">
    <property type="protein sequence ID" value="EQD42015.1"/>
    <property type="molecule type" value="Genomic_DNA"/>
</dbReference>
<dbReference type="InterPro" id="IPR041698">
    <property type="entry name" value="Methyltransf_25"/>
</dbReference>
<name>T1AJ40_9ZZZZ</name>
<proteinExistence type="predicted"/>
<sequence length="133" mass="14872">MHSQDPDRLRSCQYRDGANLAARQRLHRDHGQTTAPWPSFVSQQLRLPAQSRILEAVCGPGALCKENRELIPNGWWMNLSDLSPGMLAEAEFALLGISSQLTMRLADASRLPFPPASFDAPIANHMLYHVPNR</sequence>
<reference evidence="2" key="1">
    <citation type="submission" date="2013-08" db="EMBL/GenBank/DDBJ databases">
        <authorList>
            <person name="Mendez C."/>
            <person name="Richter M."/>
            <person name="Ferrer M."/>
            <person name="Sanchez J."/>
        </authorList>
    </citation>
    <scope>NUCLEOTIDE SEQUENCE</scope>
</reference>
<dbReference type="AlphaFoldDB" id="T1AJ40"/>
<dbReference type="SUPFAM" id="SSF53335">
    <property type="entry name" value="S-adenosyl-L-methionine-dependent methyltransferases"/>
    <property type="match status" value="1"/>
</dbReference>
<dbReference type="InterPro" id="IPR029063">
    <property type="entry name" value="SAM-dependent_MTases_sf"/>
</dbReference>
<gene>
    <name evidence="2" type="ORF">B1A_15988</name>
</gene>
<comment type="caution">
    <text evidence="2">The sequence shown here is derived from an EMBL/GenBank/DDBJ whole genome shotgun (WGS) entry which is preliminary data.</text>
</comment>
<protein>
    <submittedName>
        <fullName evidence="2">Transcriptional regulator</fullName>
    </submittedName>
</protein>
<organism evidence="2">
    <name type="scientific">mine drainage metagenome</name>
    <dbReference type="NCBI Taxonomy" id="410659"/>
    <lineage>
        <taxon>unclassified sequences</taxon>
        <taxon>metagenomes</taxon>
        <taxon>ecological metagenomes</taxon>
    </lineage>
</organism>
<feature type="domain" description="Methyltransferase" evidence="1">
    <location>
        <begin position="53"/>
        <end position="132"/>
    </location>
</feature>
<reference evidence="2" key="2">
    <citation type="journal article" date="2014" name="ISME J.">
        <title>Microbial stratification in low pH oxic and suboxic macroscopic growths along an acid mine drainage.</title>
        <authorList>
            <person name="Mendez-Garcia C."/>
            <person name="Mesa V."/>
            <person name="Sprenger R.R."/>
            <person name="Richter M."/>
            <person name="Diez M.S."/>
            <person name="Solano J."/>
            <person name="Bargiela R."/>
            <person name="Golyshina O.V."/>
            <person name="Manteca A."/>
            <person name="Ramos J.L."/>
            <person name="Gallego J.R."/>
            <person name="Llorente I."/>
            <person name="Martins Dos Santos V.A."/>
            <person name="Jensen O.N."/>
            <person name="Pelaez A.I."/>
            <person name="Sanchez J."/>
            <person name="Ferrer M."/>
        </authorList>
    </citation>
    <scope>NUCLEOTIDE SEQUENCE</scope>
</reference>
<dbReference type="Gene3D" id="3.40.50.150">
    <property type="entry name" value="Vaccinia Virus protein VP39"/>
    <property type="match status" value="1"/>
</dbReference>
<dbReference type="Pfam" id="PF13649">
    <property type="entry name" value="Methyltransf_25"/>
    <property type="match status" value="1"/>
</dbReference>
<evidence type="ECO:0000313" key="2">
    <source>
        <dbReference type="EMBL" id="EQD42015.1"/>
    </source>
</evidence>
<feature type="non-terminal residue" evidence="2">
    <location>
        <position position="133"/>
    </location>
</feature>